<comment type="subunit">
    <text evidence="6">Component of the Mediator complex.</text>
</comment>
<dbReference type="AlphaFoldDB" id="A0ABD0ZUS1"/>
<keyword evidence="5 6" id="KW-0539">Nucleus</keyword>
<protein>
    <recommendedName>
        <fullName evidence="6">Mediator of RNA polymerase II transcription subunit 10</fullName>
    </recommendedName>
    <alternativeName>
        <fullName evidence="6">Mediator complex subunit 10</fullName>
    </alternativeName>
</protein>
<name>A0ABD0ZUS1_CARAN</name>
<dbReference type="Pfam" id="PF09748">
    <property type="entry name" value="Med10"/>
    <property type="match status" value="1"/>
</dbReference>
<evidence type="ECO:0000256" key="6">
    <source>
        <dbReference type="RuleBase" id="RU364146"/>
    </source>
</evidence>
<evidence type="ECO:0000256" key="1">
    <source>
        <dbReference type="ARBA" id="ARBA00004123"/>
    </source>
</evidence>
<organism evidence="8 9">
    <name type="scientific">Cardamine amara subsp. amara</name>
    <dbReference type="NCBI Taxonomy" id="228776"/>
    <lineage>
        <taxon>Eukaryota</taxon>
        <taxon>Viridiplantae</taxon>
        <taxon>Streptophyta</taxon>
        <taxon>Embryophyta</taxon>
        <taxon>Tracheophyta</taxon>
        <taxon>Spermatophyta</taxon>
        <taxon>Magnoliopsida</taxon>
        <taxon>eudicotyledons</taxon>
        <taxon>Gunneridae</taxon>
        <taxon>Pentapetalae</taxon>
        <taxon>rosids</taxon>
        <taxon>malvids</taxon>
        <taxon>Brassicales</taxon>
        <taxon>Brassicaceae</taxon>
        <taxon>Cardamineae</taxon>
        <taxon>Cardamine</taxon>
    </lineage>
</organism>
<comment type="caution">
    <text evidence="8">The sequence shown here is derived from an EMBL/GenBank/DDBJ whole genome shotgun (WGS) entry which is preliminary data.</text>
</comment>
<dbReference type="Proteomes" id="UP001558713">
    <property type="component" value="Unassembled WGS sequence"/>
</dbReference>
<keyword evidence="3 6" id="KW-0805">Transcription regulation</keyword>
<keyword evidence="9" id="KW-1185">Reference proteome</keyword>
<proteinExistence type="inferred from homology"/>
<sequence length="190" mass="20921">MDPEQNTSGVIGGSGSNGTMRYQTNDGTATAADDTKENLTQVVNSIEKTLGLLHQLEKTVTSFTPASQLHLLQRLNTLVMELDSMTKLSEKCNIQVPIEVLNLIDNGKNPDEFTKDVLSSCIARNQVTKGKTDAFKDLRKHILEELEQTFPDEVDMYREIRATSAAEAKRLAAQSQSVLPNGDAKVKNEL</sequence>
<reference evidence="8 9" key="1">
    <citation type="submission" date="2024-04" db="EMBL/GenBank/DDBJ databases">
        <title>Genome assembly C_amara_ONT_v2.</title>
        <authorList>
            <person name="Yant L."/>
            <person name="Moore C."/>
            <person name="Slenker M."/>
        </authorList>
    </citation>
    <scope>NUCLEOTIDE SEQUENCE [LARGE SCALE GENOMIC DNA]</scope>
    <source>
        <tissue evidence="8">Leaf</tissue>
    </source>
</reference>
<dbReference type="EMBL" id="JBANAX010000667">
    <property type="protein sequence ID" value="KAL1198362.1"/>
    <property type="molecule type" value="Genomic_DNA"/>
</dbReference>
<evidence type="ECO:0000256" key="5">
    <source>
        <dbReference type="ARBA" id="ARBA00023242"/>
    </source>
</evidence>
<evidence type="ECO:0000313" key="8">
    <source>
        <dbReference type="EMBL" id="KAL1198362.1"/>
    </source>
</evidence>
<feature type="region of interest" description="Disordered" evidence="7">
    <location>
        <begin position="1"/>
        <end position="33"/>
    </location>
</feature>
<evidence type="ECO:0000256" key="4">
    <source>
        <dbReference type="ARBA" id="ARBA00023163"/>
    </source>
</evidence>
<keyword evidence="4 6" id="KW-0804">Transcription</keyword>
<comment type="function">
    <text evidence="6">Component of the Mediator complex, a coactivator involved in the regulated transcription of nearly all RNA polymerase II-dependent genes. Mediator functions as a bridge to convey information from gene-specific regulatory proteins to the basal RNA polymerase II transcription machinery. Mediator is recruited to promoters by direct interactions with regulatory proteins and serves as a scaffold for the assembly of a functional preinitiation complex with RNA polymerase II and the general transcription factors.</text>
</comment>
<comment type="subcellular location">
    <subcellularLocation>
        <location evidence="1 6">Nucleus</location>
    </subcellularLocation>
</comment>
<dbReference type="PANTHER" id="PTHR13345">
    <property type="entry name" value="MEDIATOR OF RNA POLYMERASE II TRANSCRIPTION SUBUNIT 10"/>
    <property type="match status" value="1"/>
</dbReference>
<gene>
    <name evidence="6" type="primary">MED10</name>
    <name evidence="8" type="ORF">V5N11_004183</name>
</gene>
<evidence type="ECO:0000256" key="2">
    <source>
        <dbReference type="ARBA" id="ARBA00005389"/>
    </source>
</evidence>
<dbReference type="InterPro" id="IPR019145">
    <property type="entry name" value="Mediator_Med10"/>
</dbReference>
<dbReference type="GO" id="GO:0005634">
    <property type="term" value="C:nucleus"/>
    <property type="evidence" value="ECO:0007669"/>
    <property type="project" value="UniProtKB-SubCell"/>
</dbReference>
<comment type="similarity">
    <text evidence="2 6">Belongs to the Mediator complex subunit 10 family.</text>
</comment>
<dbReference type="PANTHER" id="PTHR13345:SF14">
    <property type="entry name" value="MEDIATOR OF RNA POLYMERASE II TRANSCRIPTION SUBUNIT 10A-RELATED"/>
    <property type="match status" value="1"/>
</dbReference>
<accession>A0ABD0ZUS1</accession>
<evidence type="ECO:0000313" key="9">
    <source>
        <dbReference type="Proteomes" id="UP001558713"/>
    </source>
</evidence>
<evidence type="ECO:0000256" key="7">
    <source>
        <dbReference type="SAM" id="MobiDB-lite"/>
    </source>
</evidence>
<evidence type="ECO:0000256" key="3">
    <source>
        <dbReference type="ARBA" id="ARBA00023015"/>
    </source>
</evidence>
<keyword evidence="6" id="KW-0010">Activator</keyword>